<feature type="transmembrane region" description="Helical" evidence="1">
    <location>
        <begin position="76"/>
        <end position="96"/>
    </location>
</feature>
<evidence type="ECO:0000313" key="3">
    <source>
        <dbReference type="Proteomes" id="UP000501802"/>
    </source>
</evidence>
<organism evidence="2 3">
    <name type="scientific">Spirosoma aureum</name>
    <dbReference type="NCBI Taxonomy" id="2692134"/>
    <lineage>
        <taxon>Bacteria</taxon>
        <taxon>Pseudomonadati</taxon>
        <taxon>Bacteroidota</taxon>
        <taxon>Cytophagia</taxon>
        <taxon>Cytophagales</taxon>
        <taxon>Cytophagaceae</taxon>
        <taxon>Spirosoma</taxon>
    </lineage>
</organism>
<evidence type="ECO:0000256" key="1">
    <source>
        <dbReference type="SAM" id="Phobius"/>
    </source>
</evidence>
<dbReference type="Proteomes" id="UP000501802">
    <property type="component" value="Chromosome"/>
</dbReference>
<accession>A0A6G9AQS7</accession>
<dbReference type="RefSeq" id="WP_167211710.1">
    <property type="nucleotide sequence ID" value="NZ_CP050063.1"/>
</dbReference>
<keyword evidence="1" id="KW-1133">Transmembrane helix</keyword>
<sequence>MNARNLFTVVAILCLLFGLGLTFAPNFMGDQYLTNPSWINEGAKLLSQGWGSLLMVTGVACWYIRNAGPSLGRKVMLLFSLLSNLALIVIHLMAILNRVETSLAWVQVFMALILAGWAGMLFRQEPSLDV</sequence>
<name>A0A6G9AQS7_9BACT</name>
<proteinExistence type="predicted"/>
<evidence type="ECO:0008006" key="4">
    <source>
        <dbReference type="Google" id="ProtNLM"/>
    </source>
</evidence>
<dbReference type="EMBL" id="CP050063">
    <property type="protein sequence ID" value="QIP14841.1"/>
    <property type="molecule type" value="Genomic_DNA"/>
</dbReference>
<keyword evidence="1" id="KW-0812">Transmembrane</keyword>
<protein>
    <recommendedName>
        <fullName evidence="4">DUF4293 domain-containing protein</fullName>
    </recommendedName>
</protein>
<reference evidence="2 3" key="1">
    <citation type="submission" date="2020-03" db="EMBL/GenBank/DDBJ databases">
        <authorList>
            <person name="Kim M.K."/>
        </authorList>
    </citation>
    <scope>NUCLEOTIDE SEQUENCE [LARGE SCALE GENOMIC DNA]</scope>
    <source>
        <strain evidence="2 3">BT328</strain>
    </source>
</reference>
<feature type="transmembrane region" description="Helical" evidence="1">
    <location>
        <begin position="102"/>
        <end position="122"/>
    </location>
</feature>
<feature type="transmembrane region" description="Helical" evidence="1">
    <location>
        <begin position="46"/>
        <end position="64"/>
    </location>
</feature>
<gene>
    <name evidence="2" type="ORF">G8759_20565</name>
</gene>
<keyword evidence="1" id="KW-0472">Membrane</keyword>
<keyword evidence="3" id="KW-1185">Reference proteome</keyword>
<dbReference type="AlphaFoldDB" id="A0A6G9AQS7"/>
<evidence type="ECO:0000313" key="2">
    <source>
        <dbReference type="EMBL" id="QIP14841.1"/>
    </source>
</evidence>
<dbReference type="KEGG" id="spib:G8759_20565"/>